<dbReference type="EMBL" id="HBGF01007584">
    <property type="protein sequence ID" value="CAD9097147.1"/>
    <property type="molecule type" value="Transcribed_RNA"/>
</dbReference>
<organism evidence="2">
    <name type="scientific">Neobodo designis</name>
    <name type="common">Flagellated protozoan</name>
    <name type="synonym">Bodo designis</name>
    <dbReference type="NCBI Taxonomy" id="312471"/>
    <lineage>
        <taxon>Eukaryota</taxon>
        <taxon>Discoba</taxon>
        <taxon>Euglenozoa</taxon>
        <taxon>Kinetoplastea</taxon>
        <taxon>Metakinetoplastina</taxon>
        <taxon>Neobodonida</taxon>
        <taxon>Neobodo</taxon>
    </lineage>
</organism>
<keyword evidence="1" id="KW-1133">Transmembrane helix</keyword>
<protein>
    <submittedName>
        <fullName evidence="2">Uncharacterized protein</fullName>
    </submittedName>
</protein>
<keyword evidence="1" id="KW-0812">Transmembrane</keyword>
<reference evidence="2" key="1">
    <citation type="submission" date="2021-01" db="EMBL/GenBank/DDBJ databases">
        <authorList>
            <person name="Corre E."/>
            <person name="Pelletier E."/>
            <person name="Niang G."/>
            <person name="Scheremetjew M."/>
            <person name="Finn R."/>
            <person name="Kale V."/>
            <person name="Holt S."/>
            <person name="Cochrane G."/>
            <person name="Meng A."/>
            <person name="Brown T."/>
            <person name="Cohen L."/>
        </authorList>
    </citation>
    <scope>NUCLEOTIDE SEQUENCE</scope>
    <source>
        <strain evidence="2">CCAP 1951/1</strain>
    </source>
</reference>
<sequence>MLRSRALFARQTATLLAPKVVEFDADAIASKASKPLQRSTFQYKGSEKGGEVGARNEAAFIGYEPHAPANLMEKYAMPDPLNLLTIMPVLLAVSFVIADVWGVFLWDVYCRRHYKSVVIERPAATA</sequence>
<evidence type="ECO:0000313" key="2">
    <source>
        <dbReference type="EMBL" id="CAD9097147.1"/>
    </source>
</evidence>
<keyword evidence="1" id="KW-0472">Membrane</keyword>
<name>A0A7S1PSQ5_NEODS</name>
<accession>A0A7S1PSQ5</accession>
<dbReference type="AlphaFoldDB" id="A0A7S1PSQ5"/>
<evidence type="ECO:0000256" key="1">
    <source>
        <dbReference type="SAM" id="Phobius"/>
    </source>
</evidence>
<proteinExistence type="predicted"/>
<feature type="transmembrane region" description="Helical" evidence="1">
    <location>
        <begin position="81"/>
        <end position="106"/>
    </location>
</feature>
<gene>
    <name evidence="2" type="ORF">NDES1114_LOCUS5137</name>
</gene>